<dbReference type="AlphaFoldDB" id="A0AAD3RLR3"/>
<keyword evidence="2" id="KW-1185">Reference proteome</keyword>
<organism evidence="1 2">
    <name type="scientific">Lates japonicus</name>
    <name type="common">Japanese lates</name>
    <dbReference type="NCBI Taxonomy" id="270547"/>
    <lineage>
        <taxon>Eukaryota</taxon>
        <taxon>Metazoa</taxon>
        <taxon>Chordata</taxon>
        <taxon>Craniata</taxon>
        <taxon>Vertebrata</taxon>
        <taxon>Euteleostomi</taxon>
        <taxon>Actinopterygii</taxon>
        <taxon>Neopterygii</taxon>
        <taxon>Teleostei</taxon>
        <taxon>Neoteleostei</taxon>
        <taxon>Acanthomorphata</taxon>
        <taxon>Carangaria</taxon>
        <taxon>Carangaria incertae sedis</taxon>
        <taxon>Centropomidae</taxon>
        <taxon>Lates</taxon>
    </lineage>
</organism>
<evidence type="ECO:0000313" key="1">
    <source>
        <dbReference type="EMBL" id="GLD72645.1"/>
    </source>
</evidence>
<proteinExistence type="predicted"/>
<feature type="non-terminal residue" evidence="1">
    <location>
        <position position="85"/>
    </location>
</feature>
<protein>
    <submittedName>
        <fullName evidence="1">Nectin-1-like isoform X1</fullName>
    </submittedName>
</protein>
<dbReference type="EMBL" id="BRZM01001141">
    <property type="protein sequence ID" value="GLD72645.1"/>
    <property type="molecule type" value="Genomic_DNA"/>
</dbReference>
<accession>A0AAD3RLR3</accession>
<dbReference type="Gene3D" id="2.60.40.10">
    <property type="entry name" value="Immunoglobulins"/>
    <property type="match status" value="1"/>
</dbReference>
<name>A0AAD3RLR3_LATJO</name>
<comment type="caution">
    <text evidence="1">The sequence shown here is derived from an EMBL/GenBank/DDBJ whole genome shotgun (WGS) entry which is preliminary data.</text>
</comment>
<gene>
    <name evidence="1" type="ORF">AKAME5_002397000</name>
</gene>
<dbReference type="Proteomes" id="UP001279410">
    <property type="component" value="Unassembled WGS sequence"/>
</dbReference>
<evidence type="ECO:0000313" key="2">
    <source>
        <dbReference type="Proteomes" id="UP001279410"/>
    </source>
</evidence>
<dbReference type="InterPro" id="IPR013783">
    <property type="entry name" value="Ig-like_fold"/>
</dbReference>
<sequence>MLGNEGFLATCGCWFGPPAEVRWLTGASGRKSESNRQLTHHTNGTTTTISSLFEFTKEINRLCGPECVVTNPALSKKQCPSLQVC</sequence>
<reference evidence="1" key="1">
    <citation type="submission" date="2022-08" db="EMBL/GenBank/DDBJ databases">
        <title>Genome sequencing of akame (Lates japonicus).</title>
        <authorList>
            <person name="Hashiguchi Y."/>
            <person name="Takahashi H."/>
        </authorList>
    </citation>
    <scope>NUCLEOTIDE SEQUENCE</scope>
    <source>
        <strain evidence="1">Kochi</strain>
    </source>
</reference>